<dbReference type="PANTHER" id="PTHR43289">
    <property type="entry name" value="MITOGEN-ACTIVATED PROTEIN KINASE KINASE KINASE 20-RELATED"/>
    <property type="match status" value="1"/>
</dbReference>
<dbReference type="PROSITE" id="PS00108">
    <property type="entry name" value="PROTEIN_KINASE_ST"/>
    <property type="match status" value="1"/>
</dbReference>
<keyword evidence="8" id="KW-1185">Reference proteome</keyword>
<sequence>MNPLLSEDPPAVGHYRLLGRLGEGGQGVVYLGQGPDGRPVAVKLLADGVAADHRFAKEIDAARRVEPFCIAQVLDASLGGRPYIVTEYVEGPTLQQAGRHFGADLQRLAVATATALAAIHRAGVVHRDFKPANVLLGRDGPRVIDFGIARAAGHSLTVTSSIVGTPAYMAPEQIAGAPLGPAVDVFAWASVIVFAATGSAPFGHDSLPAVIRRILHDEPFLGDLPGPLHPIVLSCLAKDPAARPAMQDVLLRLIGAPPAGMPGDLTSPRGGPATHAVSRPRWKGLLAGAGALAVAAALVTGAIIWIPTPATTAAPTPSAAEQGPTRTPAKKQDTGKRPSTPATKTRATRTSGSKPTASRRQPTPTSTPTTAPSKARTTAAAAGTVRLASLTLDGQQAGNNCYSPSLFPVALLKGPSGKQVEYGYRWVVDGQDEGWKTDWVTGTTKNQRNPFGAFDPGRHTIVFHLLTPSKDTRRVSFTVCS</sequence>
<feature type="region of interest" description="Disordered" evidence="5">
    <location>
        <begin position="312"/>
        <end position="380"/>
    </location>
</feature>
<dbReference type="EC" id="2.7.11.1" evidence="7"/>
<organism evidence="7 8">
    <name type="scientific">Nonomuraea guangzhouensis</name>
    <dbReference type="NCBI Taxonomy" id="1291555"/>
    <lineage>
        <taxon>Bacteria</taxon>
        <taxon>Bacillati</taxon>
        <taxon>Actinomycetota</taxon>
        <taxon>Actinomycetes</taxon>
        <taxon>Streptosporangiales</taxon>
        <taxon>Streptosporangiaceae</taxon>
        <taxon>Nonomuraea</taxon>
    </lineage>
</organism>
<dbReference type="GO" id="GO:0004674">
    <property type="term" value="F:protein serine/threonine kinase activity"/>
    <property type="evidence" value="ECO:0007669"/>
    <property type="project" value="UniProtKB-EC"/>
</dbReference>
<feature type="domain" description="Protein kinase" evidence="6">
    <location>
        <begin position="15"/>
        <end position="254"/>
    </location>
</feature>
<dbReference type="EMBL" id="JBHUCM010000067">
    <property type="protein sequence ID" value="MFD1546612.1"/>
    <property type="molecule type" value="Genomic_DNA"/>
</dbReference>
<dbReference type="CDD" id="cd14014">
    <property type="entry name" value="STKc_PknB_like"/>
    <property type="match status" value="1"/>
</dbReference>
<accession>A0ABW4GV10</accession>
<evidence type="ECO:0000256" key="5">
    <source>
        <dbReference type="SAM" id="MobiDB-lite"/>
    </source>
</evidence>
<protein>
    <submittedName>
        <fullName evidence="7">Serine/threonine-protein kinase</fullName>
        <ecNumber evidence="7">2.7.11.1</ecNumber>
    </submittedName>
</protein>
<dbReference type="PANTHER" id="PTHR43289:SF34">
    <property type="entry name" value="SERINE_THREONINE-PROTEIN KINASE YBDM-RELATED"/>
    <property type="match status" value="1"/>
</dbReference>
<comment type="caution">
    <text evidence="7">The sequence shown here is derived from an EMBL/GenBank/DDBJ whole genome shotgun (WGS) entry which is preliminary data.</text>
</comment>
<dbReference type="RefSeq" id="WP_219527520.1">
    <property type="nucleotide sequence ID" value="NZ_JAHKRM010000002.1"/>
</dbReference>
<dbReference type="Pfam" id="PF00069">
    <property type="entry name" value="Pkinase"/>
    <property type="match status" value="1"/>
</dbReference>
<keyword evidence="1 7" id="KW-0808">Transferase</keyword>
<feature type="compositionally biased region" description="Low complexity" evidence="5">
    <location>
        <begin position="356"/>
        <end position="380"/>
    </location>
</feature>
<evidence type="ECO:0000313" key="7">
    <source>
        <dbReference type="EMBL" id="MFD1546612.1"/>
    </source>
</evidence>
<evidence type="ECO:0000256" key="1">
    <source>
        <dbReference type="ARBA" id="ARBA00022679"/>
    </source>
</evidence>
<evidence type="ECO:0000256" key="4">
    <source>
        <dbReference type="ARBA" id="ARBA00022840"/>
    </source>
</evidence>
<proteinExistence type="predicted"/>
<feature type="compositionally biased region" description="Polar residues" evidence="5">
    <location>
        <begin position="340"/>
        <end position="355"/>
    </location>
</feature>
<reference evidence="8" key="1">
    <citation type="journal article" date="2019" name="Int. J. Syst. Evol. Microbiol.">
        <title>The Global Catalogue of Microorganisms (GCM) 10K type strain sequencing project: providing services to taxonomists for standard genome sequencing and annotation.</title>
        <authorList>
            <consortium name="The Broad Institute Genomics Platform"/>
            <consortium name="The Broad Institute Genome Sequencing Center for Infectious Disease"/>
            <person name="Wu L."/>
            <person name="Ma J."/>
        </authorList>
    </citation>
    <scope>NUCLEOTIDE SEQUENCE [LARGE SCALE GENOMIC DNA]</scope>
    <source>
        <strain evidence="8">CGMCC 1.15399</strain>
    </source>
</reference>
<evidence type="ECO:0000259" key="6">
    <source>
        <dbReference type="PROSITE" id="PS50011"/>
    </source>
</evidence>
<dbReference type="InterPro" id="IPR000719">
    <property type="entry name" value="Prot_kinase_dom"/>
</dbReference>
<evidence type="ECO:0000256" key="3">
    <source>
        <dbReference type="ARBA" id="ARBA00022777"/>
    </source>
</evidence>
<keyword evidence="2" id="KW-0547">Nucleotide-binding</keyword>
<evidence type="ECO:0000313" key="8">
    <source>
        <dbReference type="Proteomes" id="UP001597097"/>
    </source>
</evidence>
<dbReference type="InterPro" id="IPR008271">
    <property type="entry name" value="Ser/Thr_kinase_AS"/>
</dbReference>
<gene>
    <name evidence="7" type="ORF">ACFSJ0_56915</name>
</gene>
<evidence type="ECO:0000256" key="2">
    <source>
        <dbReference type="ARBA" id="ARBA00022741"/>
    </source>
</evidence>
<dbReference type="Proteomes" id="UP001597097">
    <property type="component" value="Unassembled WGS sequence"/>
</dbReference>
<keyword evidence="4" id="KW-0067">ATP-binding</keyword>
<keyword evidence="3 7" id="KW-0418">Kinase</keyword>
<name>A0ABW4GV10_9ACTN</name>
<dbReference type="PROSITE" id="PS50011">
    <property type="entry name" value="PROTEIN_KINASE_DOM"/>
    <property type="match status" value="1"/>
</dbReference>